<name>A0AAW0BH07_9AGAR</name>
<comment type="caution">
    <text evidence="1">The sequence shown here is derived from an EMBL/GenBank/DDBJ whole genome shotgun (WGS) entry which is preliminary data.</text>
</comment>
<dbReference type="EMBL" id="JAWWNJ010000033">
    <property type="protein sequence ID" value="KAK7025696.1"/>
    <property type="molecule type" value="Genomic_DNA"/>
</dbReference>
<keyword evidence="2" id="KW-1185">Reference proteome</keyword>
<reference evidence="1 2" key="1">
    <citation type="journal article" date="2024" name="J Genomics">
        <title>Draft genome sequencing and assembly of Favolaschia claudopus CIRM-BRFM 2984 isolated from oak limbs.</title>
        <authorList>
            <person name="Navarro D."/>
            <person name="Drula E."/>
            <person name="Chaduli D."/>
            <person name="Cazenave R."/>
            <person name="Ahrendt S."/>
            <person name="Wang J."/>
            <person name="Lipzen A."/>
            <person name="Daum C."/>
            <person name="Barry K."/>
            <person name="Grigoriev I.V."/>
            <person name="Favel A."/>
            <person name="Rosso M.N."/>
            <person name="Martin F."/>
        </authorList>
    </citation>
    <scope>NUCLEOTIDE SEQUENCE [LARGE SCALE GENOMIC DNA]</scope>
    <source>
        <strain evidence="1 2">CIRM-BRFM 2984</strain>
    </source>
</reference>
<feature type="non-terminal residue" evidence="1">
    <location>
        <position position="85"/>
    </location>
</feature>
<evidence type="ECO:0000313" key="2">
    <source>
        <dbReference type="Proteomes" id="UP001362999"/>
    </source>
</evidence>
<protein>
    <submittedName>
        <fullName evidence="1">Uncharacterized protein</fullName>
    </submittedName>
</protein>
<dbReference type="AlphaFoldDB" id="A0AAW0BH07"/>
<accession>A0AAW0BH07</accession>
<proteinExistence type="predicted"/>
<gene>
    <name evidence="1" type="ORF">R3P38DRAFT_2471278</name>
</gene>
<feature type="non-terminal residue" evidence="1">
    <location>
        <position position="1"/>
    </location>
</feature>
<dbReference type="Proteomes" id="UP001362999">
    <property type="component" value="Unassembled WGS sequence"/>
</dbReference>
<organism evidence="1 2">
    <name type="scientific">Favolaschia claudopus</name>
    <dbReference type="NCBI Taxonomy" id="2862362"/>
    <lineage>
        <taxon>Eukaryota</taxon>
        <taxon>Fungi</taxon>
        <taxon>Dikarya</taxon>
        <taxon>Basidiomycota</taxon>
        <taxon>Agaricomycotina</taxon>
        <taxon>Agaricomycetes</taxon>
        <taxon>Agaricomycetidae</taxon>
        <taxon>Agaricales</taxon>
        <taxon>Marasmiineae</taxon>
        <taxon>Mycenaceae</taxon>
        <taxon>Favolaschia</taxon>
    </lineage>
</organism>
<evidence type="ECO:0000313" key="1">
    <source>
        <dbReference type="EMBL" id="KAK7025696.1"/>
    </source>
</evidence>
<sequence>FITDKEGSPLPSTRITAMRRRCAEYFFELKSASVLPTTWSQGTLTIKQNFRAVLENEVPELRLCDGHWKAEKLGSLTYSSWSFTH</sequence>